<name>A0ABX4PT19_9PSED</name>
<accession>A0ABX4PT19</accession>
<evidence type="ECO:0000313" key="3">
    <source>
        <dbReference type="Proteomes" id="UP000232455"/>
    </source>
</evidence>
<feature type="region of interest" description="Disordered" evidence="1">
    <location>
        <begin position="95"/>
        <end position="114"/>
    </location>
</feature>
<feature type="region of interest" description="Disordered" evidence="1">
    <location>
        <begin position="159"/>
        <end position="181"/>
    </location>
</feature>
<comment type="caution">
    <text evidence="2">The sequence shown here is derived from an EMBL/GenBank/DDBJ whole genome shotgun (WGS) entry which is preliminary data.</text>
</comment>
<dbReference type="Proteomes" id="UP000232455">
    <property type="component" value="Unassembled WGS sequence"/>
</dbReference>
<sequence length="250" mass="28230">MVCTAGCCRCEVDEPHGLTLNRRCPCGRLREQARSHIQSRSVRRDSVKCGSKPAPTFNRVPSEETRSNVGASPLSHSIAFRQKRLGQMWEQARSHIQSRSVRRNPVKCGSKPALTFNRVPSEETRSNVGASPLSHSIAFRQKRLGQMWEQARSHIQSRSVRRNSVKCGSKPAPTFNRVPSEETRSNVGAGLLAKRPVCSSPLWVMRTQFGGRQRPLQRRPADLHRHLQPVRRPPRCLLNLQALILLILRS</sequence>
<reference evidence="2 3" key="1">
    <citation type="submission" date="2017-11" db="EMBL/GenBank/DDBJ databases">
        <title>Genome sequencing of a diverse group of Pseudomonas species.</title>
        <authorList>
            <person name="Loper J."/>
        </authorList>
    </citation>
    <scope>NUCLEOTIDE SEQUENCE [LARGE SCALE GENOMIC DNA]</scope>
    <source>
        <strain evidence="2 3">LMG 25716</strain>
    </source>
</reference>
<dbReference type="EMBL" id="PHHE01000001">
    <property type="protein sequence ID" value="PKA67666.1"/>
    <property type="molecule type" value="Genomic_DNA"/>
</dbReference>
<evidence type="ECO:0000313" key="2">
    <source>
        <dbReference type="EMBL" id="PKA67666.1"/>
    </source>
</evidence>
<protein>
    <submittedName>
        <fullName evidence="2">Uncharacterized protein</fullName>
    </submittedName>
</protein>
<gene>
    <name evidence="2" type="ORF">ATI02_0370</name>
</gene>
<organism evidence="2 3">
    <name type="scientific">Pseudomonas baetica</name>
    <dbReference type="NCBI Taxonomy" id="674054"/>
    <lineage>
        <taxon>Bacteria</taxon>
        <taxon>Pseudomonadati</taxon>
        <taxon>Pseudomonadota</taxon>
        <taxon>Gammaproteobacteria</taxon>
        <taxon>Pseudomonadales</taxon>
        <taxon>Pseudomonadaceae</taxon>
        <taxon>Pseudomonas</taxon>
    </lineage>
</organism>
<proteinExistence type="predicted"/>
<evidence type="ECO:0000256" key="1">
    <source>
        <dbReference type="SAM" id="MobiDB-lite"/>
    </source>
</evidence>
<keyword evidence="3" id="KW-1185">Reference proteome</keyword>
<feature type="region of interest" description="Disordered" evidence="1">
    <location>
        <begin position="37"/>
        <end position="71"/>
    </location>
</feature>